<dbReference type="EMBL" id="CM023491">
    <property type="protein sequence ID" value="KAH6940458.1"/>
    <property type="molecule type" value="Genomic_DNA"/>
</dbReference>
<organism evidence="1 2">
    <name type="scientific">Hyalomma asiaticum</name>
    <name type="common">Tick</name>
    <dbReference type="NCBI Taxonomy" id="266040"/>
    <lineage>
        <taxon>Eukaryota</taxon>
        <taxon>Metazoa</taxon>
        <taxon>Ecdysozoa</taxon>
        <taxon>Arthropoda</taxon>
        <taxon>Chelicerata</taxon>
        <taxon>Arachnida</taxon>
        <taxon>Acari</taxon>
        <taxon>Parasitiformes</taxon>
        <taxon>Ixodida</taxon>
        <taxon>Ixodoidea</taxon>
        <taxon>Ixodidae</taxon>
        <taxon>Hyalomminae</taxon>
        <taxon>Hyalomma</taxon>
    </lineage>
</organism>
<reference evidence="1" key="1">
    <citation type="submission" date="2020-05" db="EMBL/GenBank/DDBJ databases">
        <title>Large-scale comparative analyses of tick genomes elucidate their genetic diversity and vector capacities.</title>
        <authorList>
            <person name="Jia N."/>
            <person name="Wang J."/>
            <person name="Shi W."/>
            <person name="Du L."/>
            <person name="Sun Y."/>
            <person name="Zhan W."/>
            <person name="Jiang J."/>
            <person name="Wang Q."/>
            <person name="Zhang B."/>
            <person name="Ji P."/>
            <person name="Sakyi L.B."/>
            <person name="Cui X."/>
            <person name="Yuan T."/>
            <person name="Jiang B."/>
            <person name="Yang W."/>
            <person name="Lam T.T.-Y."/>
            <person name="Chang Q."/>
            <person name="Ding S."/>
            <person name="Wang X."/>
            <person name="Zhu J."/>
            <person name="Ruan X."/>
            <person name="Zhao L."/>
            <person name="Wei J."/>
            <person name="Que T."/>
            <person name="Du C."/>
            <person name="Cheng J."/>
            <person name="Dai P."/>
            <person name="Han X."/>
            <person name="Huang E."/>
            <person name="Gao Y."/>
            <person name="Liu J."/>
            <person name="Shao H."/>
            <person name="Ye R."/>
            <person name="Li L."/>
            <person name="Wei W."/>
            <person name="Wang X."/>
            <person name="Wang C."/>
            <person name="Yang T."/>
            <person name="Huo Q."/>
            <person name="Li W."/>
            <person name="Guo W."/>
            <person name="Chen H."/>
            <person name="Zhou L."/>
            <person name="Ni X."/>
            <person name="Tian J."/>
            <person name="Zhou Y."/>
            <person name="Sheng Y."/>
            <person name="Liu T."/>
            <person name="Pan Y."/>
            <person name="Xia L."/>
            <person name="Li J."/>
            <person name="Zhao F."/>
            <person name="Cao W."/>
        </authorList>
    </citation>
    <scope>NUCLEOTIDE SEQUENCE</scope>
    <source>
        <strain evidence="1">Hyas-2018</strain>
    </source>
</reference>
<protein>
    <submittedName>
        <fullName evidence="1">Uncharacterized protein</fullName>
    </submittedName>
</protein>
<comment type="caution">
    <text evidence="1">The sequence shown here is derived from an EMBL/GenBank/DDBJ whole genome shotgun (WGS) entry which is preliminary data.</text>
</comment>
<proteinExistence type="predicted"/>
<accession>A0ACB7T2Y2</accession>
<dbReference type="Proteomes" id="UP000821845">
    <property type="component" value="Chromosome 11"/>
</dbReference>
<gene>
    <name evidence="1" type="ORF">HPB50_000065</name>
</gene>
<sequence length="404" mass="43355">MSTGNNSCETSGRGEVFATTMTMVAGEPGYVATVTSQMEGSIGSSSSQQRFRRSHSGPALLIRHSSQKAAEKAALAQPSSWLDESGMEEEFGFVSRLERLGPLNCSTPLPKASEQQHSHAFVSRPAVNPENCIACDKRIRFYKASFQCSTCGIVCHPECENLVPVPCGARAPRREARCASGGAAVRSSAGVLADYAPSQPPFVPPLVVHCIREVERRCLQERGPLYGAAAPSEEVDTLLGRLLSGRDLPALGNYSLPVVCGALIKFLGTLRETVITKSVWPLLAEAAREEDKENRVWKFLDATRKLPAANRAVLSVLLVHLCNLSATSLGSDWPISRRACHCVCTRGGGLFQEQPECGGARTGQASAGSATEAEDCCVTRWKEAIKNKLKRSIGVGSLEPANKK</sequence>
<evidence type="ECO:0000313" key="1">
    <source>
        <dbReference type="EMBL" id="KAH6940458.1"/>
    </source>
</evidence>
<name>A0ACB7T2Y2_HYAAI</name>
<evidence type="ECO:0000313" key="2">
    <source>
        <dbReference type="Proteomes" id="UP000821845"/>
    </source>
</evidence>
<keyword evidence="2" id="KW-1185">Reference proteome</keyword>